<geneLocation type="plasmid" evidence="7">
    <name>unnamed4</name>
</geneLocation>
<dbReference type="AlphaFoldDB" id="A0A1B2EZ12"/>
<feature type="domain" description="Solute-binding protein family 3/N-terminal" evidence="6">
    <location>
        <begin position="35"/>
        <end position="264"/>
    </location>
</feature>
<keyword evidence="3 5" id="KW-0732">Signal</keyword>
<reference evidence="7" key="1">
    <citation type="submission" date="2016-07" db="EMBL/GenBank/DDBJ databases">
        <title>Microvirga ossetica sp. nov. a new species of rhizobia isolated from root nodules of the legume species Vicia alpestris Steven originated from North Ossetia region in the Caucasus.</title>
        <authorList>
            <person name="Safronova V.I."/>
            <person name="Kuznetsova I.G."/>
            <person name="Sazanova A.L."/>
            <person name="Belimov A."/>
            <person name="Andronov E."/>
            <person name="Osledkin Y.S."/>
            <person name="Onishchuk O.P."/>
            <person name="Kurchak O.N."/>
            <person name="Shaposhnikov A.I."/>
            <person name="Willems A."/>
            <person name="Tikhonovich I.A."/>
        </authorList>
    </citation>
    <scope>NUCLEOTIDE SEQUENCE [LARGE SCALE GENOMIC DNA]</scope>
    <source>
        <strain evidence="7">V5/3M</strain>
        <plasmid evidence="7">unnamed4</plasmid>
    </source>
</reference>
<evidence type="ECO:0000256" key="5">
    <source>
        <dbReference type="SAM" id="SignalP"/>
    </source>
</evidence>
<comment type="similarity">
    <text evidence="1 4">Belongs to the bacterial solute-binding protein 3 family.</text>
</comment>
<gene>
    <name evidence="7" type="ORF">BB934_44055</name>
</gene>
<keyword evidence="7" id="KW-0614">Plasmid</keyword>
<dbReference type="PROSITE" id="PS01039">
    <property type="entry name" value="SBP_BACTERIAL_3"/>
    <property type="match status" value="1"/>
</dbReference>
<dbReference type="OrthoDB" id="9777941at2"/>
<keyword evidence="2" id="KW-0813">Transport</keyword>
<evidence type="ECO:0000256" key="2">
    <source>
        <dbReference type="ARBA" id="ARBA00022448"/>
    </source>
</evidence>
<evidence type="ECO:0000256" key="3">
    <source>
        <dbReference type="ARBA" id="ARBA00022729"/>
    </source>
</evidence>
<dbReference type="GO" id="GO:0006865">
    <property type="term" value="P:amino acid transport"/>
    <property type="evidence" value="ECO:0007669"/>
    <property type="project" value="TreeGrafter"/>
</dbReference>
<feature type="chain" id="PRO_5008536410" evidence="5">
    <location>
        <begin position="24"/>
        <end position="339"/>
    </location>
</feature>
<protein>
    <submittedName>
        <fullName evidence="7">Amino acid ABC transporter substrate-binding protein</fullName>
    </submittedName>
</protein>
<dbReference type="Pfam" id="PF00497">
    <property type="entry name" value="SBP_bac_3"/>
    <property type="match status" value="1"/>
</dbReference>
<dbReference type="InterPro" id="IPR001638">
    <property type="entry name" value="Solute-binding_3/MltF_N"/>
</dbReference>
<evidence type="ECO:0000259" key="6">
    <source>
        <dbReference type="SMART" id="SM00062"/>
    </source>
</evidence>
<dbReference type="InterPro" id="IPR051455">
    <property type="entry name" value="Bact_solute-bind_prot3"/>
</dbReference>
<dbReference type="EMBL" id="CP016620">
    <property type="protein sequence ID" value="ANY85172.1"/>
    <property type="molecule type" value="Genomic_DNA"/>
</dbReference>
<name>A0A1B2EZ12_9HYPH</name>
<dbReference type="RefSeq" id="WP_099515967.1">
    <property type="nucleotide sequence ID" value="NZ_CP016620.1"/>
</dbReference>
<dbReference type="PANTHER" id="PTHR30085">
    <property type="entry name" value="AMINO ACID ABC TRANSPORTER PERMEASE"/>
    <property type="match status" value="1"/>
</dbReference>
<proteinExistence type="inferred from homology"/>
<organism evidence="7">
    <name type="scientific">Microvirga ossetica</name>
    <dbReference type="NCBI Taxonomy" id="1882682"/>
    <lineage>
        <taxon>Bacteria</taxon>
        <taxon>Pseudomonadati</taxon>
        <taxon>Pseudomonadota</taxon>
        <taxon>Alphaproteobacteria</taxon>
        <taxon>Hyphomicrobiales</taxon>
        <taxon>Methylobacteriaceae</taxon>
        <taxon>Microvirga</taxon>
    </lineage>
</organism>
<dbReference type="PANTHER" id="PTHR30085:SF7">
    <property type="entry name" value="AMINO-ACID ABC TRANSPORTER-BINDING PROTEIN YHDW-RELATED"/>
    <property type="match status" value="1"/>
</dbReference>
<dbReference type="CDD" id="cd13692">
    <property type="entry name" value="PBP2_BztA"/>
    <property type="match status" value="1"/>
</dbReference>
<dbReference type="SUPFAM" id="SSF53850">
    <property type="entry name" value="Periplasmic binding protein-like II"/>
    <property type="match status" value="1"/>
</dbReference>
<dbReference type="Gene3D" id="3.40.190.10">
    <property type="entry name" value="Periplasmic binding protein-like II"/>
    <property type="match status" value="2"/>
</dbReference>
<accession>A0A1B2EZ12</accession>
<dbReference type="InterPro" id="IPR018313">
    <property type="entry name" value="SBP_3_CS"/>
</dbReference>
<sequence>MTKMLVAIAFGLTASVVATGASAQVTLASVKQKGFLTCGASSGSIGFGMPDAQGNWTGFDVEFCRAIAATIFDDPTKVRFIPLNAKDRFSALQAGEVDVLSRNSTMTMSRDTQLGLDFPAVTYFDGQGFMVRKKLGVSSAKELNAKSICTQQGTTTELNLADYFRANNMKYQAALFATADEAKKAYDAGRCDAFTTDVSGLYVARSWVSNPDEDLILPEIISKEPLGPVVRHGDNQWGDIVRWTHNAMLNAEELGITKVNVEQMKTSENPEIKRLLGTEGKFGEAIGLTNDWAVRIIKHVGTYGEVFEKNVGEDSRLKIKRGQNALWTKGGLQFGIPVR</sequence>
<evidence type="ECO:0000256" key="4">
    <source>
        <dbReference type="RuleBase" id="RU003744"/>
    </source>
</evidence>
<evidence type="ECO:0000256" key="1">
    <source>
        <dbReference type="ARBA" id="ARBA00010333"/>
    </source>
</evidence>
<feature type="signal peptide" evidence="5">
    <location>
        <begin position="1"/>
        <end position="23"/>
    </location>
</feature>
<dbReference type="KEGG" id="moc:BB934_44055"/>
<dbReference type="SMART" id="SM00062">
    <property type="entry name" value="PBPb"/>
    <property type="match status" value="1"/>
</dbReference>
<evidence type="ECO:0000313" key="7">
    <source>
        <dbReference type="EMBL" id="ANY85172.1"/>
    </source>
</evidence>